<dbReference type="AlphaFoldDB" id="A0A9W7FVZ7"/>
<feature type="non-terminal residue" evidence="1">
    <location>
        <position position="157"/>
    </location>
</feature>
<dbReference type="Proteomes" id="UP001165082">
    <property type="component" value="Unassembled WGS sequence"/>
</dbReference>
<dbReference type="InterPro" id="IPR014710">
    <property type="entry name" value="RmlC-like_jellyroll"/>
</dbReference>
<gene>
    <name evidence="1" type="ORF">TrRE_jg12179</name>
</gene>
<dbReference type="Gene3D" id="2.60.120.10">
    <property type="entry name" value="Jelly Rolls"/>
    <property type="match status" value="1"/>
</dbReference>
<evidence type="ECO:0000313" key="2">
    <source>
        <dbReference type="Proteomes" id="UP001165082"/>
    </source>
</evidence>
<name>A0A9W7FVZ7_9STRA</name>
<reference evidence="1" key="1">
    <citation type="submission" date="2022-07" db="EMBL/GenBank/DDBJ databases">
        <title>Genome analysis of Parmales, a sister group of diatoms, reveals the evolutionary specialization of diatoms from phago-mixotrophs to photoautotrophs.</title>
        <authorList>
            <person name="Ban H."/>
            <person name="Sato S."/>
            <person name="Yoshikawa S."/>
            <person name="Kazumasa Y."/>
            <person name="Nakamura Y."/>
            <person name="Ichinomiya M."/>
            <person name="Saitoh K."/>
            <person name="Sato N."/>
            <person name="Blanc-Mathieu R."/>
            <person name="Endo H."/>
            <person name="Kuwata A."/>
            <person name="Ogata H."/>
        </authorList>
    </citation>
    <scope>NUCLEOTIDE SEQUENCE</scope>
</reference>
<sequence>MPKVIGKARTVVSTPTLKIDELCGNATTSCDTISIASVSASAGASEPWLTLLYDEWMCVTKGSMELLTDGPEGGVVVAAGETVFIGKGERFKPTFPTDCEYIPVCLPAFTPDRCIREDAETSEGAAIAANLAELHSKPPPLPKPEVLYHMCQRSAWE</sequence>
<dbReference type="OrthoDB" id="198690at2759"/>
<dbReference type="InterPro" id="IPR010424">
    <property type="entry name" value="EutQ"/>
</dbReference>
<organism evidence="1 2">
    <name type="scientific">Triparma retinervis</name>
    <dbReference type="NCBI Taxonomy" id="2557542"/>
    <lineage>
        <taxon>Eukaryota</taxon>
        <taxon>Sar</taxon>
        <taxon>Stramenopiles</taxon>
        <taxon>Ochrophyta</taxon>
        <taxon>Bolidophyceae</taxon>
        <taxon>Parmales</taxon>
        <taxon>Triparmaceae</taxon>
        <taxon>Triparma</taxon>
    </lineage>
</organism>
<keyword evidence="2" id="KW-1185">Reference proteome</keyword>
<protein>
    <recommendedName>
        <fullName evidence="3">(S)-ureidoglycine aminohydrolase cupin domain-containing protein</fullName>
    </recommendedName>
</protein>
<accession>A0A9W7FVZ7</accession>
<dbReference type="EMBL" id="BRXZ01008039">
    <property type="protein sequence ID" value="GMI20252.1"/>
    <property type="molecule type" value="Genomic_DNA"/>
</dbReference>
<evidence type="ECO:0008006" key="3">
    <source>
        <dbReference type="Google" id="ProtNLM"/>
    </source>
</evidence>
<dbReference type="SUPFAM" id="SSF51182">
    <property type="entry name" value="RmlC-like cupins"/>
    <property type="match status" value="1"/>
</dbReference>
<proteinExistence type="predicted"/>
<dbReference type="InterPro" id="IPR011051">
    <property type="entry name" value="RmlC_Cupin_sf"/>
</dbReference>
<comment type="caution">
    <text evidence="1">The sequence shown here is derived from an EMBL/GenBank/DDBJ whole genome shotgun (WGS) entry which is preliminary data.</text>
</comment>
<dbReference type="Pfam" id="PF06249">
    <property type="entry name" value="EutQ"/>
    <property type="match status" value="1"/>
</dbReference>
<evidence type="ECO:0000313" key="1">
    <source>
        <dbReference type="EMBL" id="GMI20252.1"/>
    </source>
</evidence>